<name>A0A8X6Q3E9_NEPPI</name>
<feature type="domain" description="Sushi" evidence="14">
    <location>
        <begin position="621"/>
        <end position="688"/>
    </location>
</feature>
<evidence type="ECO:0000256" key="1">
    <source>
        <dbReference type="ARBA" id="ARBA00004613"/>
    </source>
</evidence>
<dbReference type="InterPro" id="IPR000436">
    <property type="entry name" value="Sushi_SCR_CCP_dom"/>
</dbReference>
<comment type="subcellular location">
    <subcellularLocation>
        <location evidence="1">Secreted</location>
    </subcellularLocation>
</comment>
<comment type="caution">
    <text evidence="7">Lacks conserved residue(s) required for the propagation of feature annotation.</text>
</comment>
<feature type="disulfide bond" evidence="8">
    <location>
        <begin position="747"/>
        <end position="774"/>
    </location>
</feature>
<dbReference type="PROSITE" id="PS00135">
    <property type="entry name" value="TRYPSIN_SER"/>
    <property type="match status" value="1"/>
</dbReference>
<evidence type="ECO:0000259" key="12">
    <source>
        <dbReference type="PROSITE" id="PS50026"/>
    </source>
</evidence>
<dbReference type="PROSITE" id="PS50923">
    <property type="entry name" value="SUSHI"/>
    <property type="match status" value="6"/>
</dbReference>
<feature type="domain" description="Sushi" evidence="14">
    <location>
        <begin position="312"/>
        <end position="378"/>
    </location>
</feature>
<evidence type="ECO:0000256" key="9">
    <source>
        <dbReference type="RuleBase" id="RU363034"/>
    </source>
</evidence>
<dbReference type="PRINTS" id="PR00722">
    <property type="entry name" value="CHYMOTRYPSIN"/>
</dbReference>
<dbReference type="PANTHER" id="PTHR45656:SF4">
    <property type="entry name" value="PROTEIN CBR-CLEC-78"/>
    <property type="match status" value="1"/>
</dbReference>
<dbReference type="Pfam" id="PF00084">
    <property type="entry name" value="Sushi"/>
    <property type="match status" value="6"/>
</dbReference>
<dbReference type="CDD" id="cd00033">
    <property type="entry name" value="CCP"/>
    <property type="match status" value="6"/>
</dbReference>
<feature type="domain" description="Sushi" evidence="14">
    <location>
        <begin position="384"/>
        <end position="450"/>
    </location>
</feature>
<dbReference type="GO" id="GO:0004252">
    <property type="term" value="F:serine-type endopeptidase activity"/>
    <property type="evidence" value="ECO:0007669"/>
    <property type="project" value="InterPro"/>
</dbReference>
<dbReference type="InterPro" id="IPR000742">
    <property type="entry name" value="EGF"/>
</dbReference>
<protein>
    <submittedName>
        <fullName evidence="15">Limulus clotting factor C</fullName>
    </submittedName>
</protein>
<comment type="caution">
    <text evidence="15">The sequence shown here is derived from an EMBL/GenBank/DDBJ whole genome shotgun (WGS) entry which is preliminary data.</text>
</comment>
<dbReference type="GO" id="GO:0005576">
    <property type="term" value="C:extracellular region"/>
    <property type="evidence" value="ECO:0007669"/>
    <property type="project" value="UniProtKB-SubCell"/>
</dbReference>
<keyword evidence="9" id="KW-0378">Hydrolase</keyword>
<proteinExistence type="predicted"/>
<keyword evidence="8" id="KW-0768">Sushi</keyword>
<dbReference type="InterPro" id="IPR018114">
    <property type="entry name" value="TRYPSIN_HIS"/>
</dbReference>
<keyword evidence="6" id="KW-0325">Glycoprotein</keyword>
<keyword evidence="16" id="KW-1185">Reference proteome</keyword>
<feature type="domain" description="Sushi" evidence="14">
    <location>
        <begin position="463"/>
        <end position="528"/>
    </location>
</feature>
<dbReference type="CDD" id="cd00190">
    <property type="entry name" value="Tryp_SPc"/>
    <property type="match status" value="1"/>
</dbReference>
<keyword evidence="3 11" id="KW-0732">Signal</keyword>
<dbReference type="FunFam" id="2.40.10.10:FF:000054">
    <property type="entry name" value="Complement C1r subcomponent"/>
    <property type="match status" value="1"/>
</dbReference>
<evidence type="ECO:0000256" key="7">
    <source>
        <dbReference type="PROSITE-ProRule" id="PRU00076"/>
    </source>
</evidence>
<dbReference type="Gene3D" id="2.10.70.10">
    <property type="entry name" value="Complement Module, domain 1"/>
    <property type="match status" value="6"/>
</dbReference>
<feature type="signal peptide" evidence="11">
    <location>
        <begin position="1"/>
        <end position="23"/>
    </location>
</feature>
<keyword evidence="9" id="KW-0645">Protease</keyword>
<feature type="disulfide bond" evidence="8">
    <location>
        <begin position="576"/>
        <end position="603"/>
    </location>
</feature>
<dbReference type="SMART" id="SM00032">
    <property type="entry name" value="CCP"/>
    <property type="match status" value="7"/>
</dbReference>
<evidence type="ECO:0000256" key="10">
    <source>
        <dbReference type="SAM" id="MobiDB-lite"/>
    </source>
</evidence>
<evidence type="ECO:0000256" key="3">
    <source>
        <dbReference type="ARBA" id="ARBA00022729"/>
    </source>
</evidence>
<dbReference type="Proteomes" id="UP000887013">
    <property type="component" value="Unassembled WGS sequence"/>
</dbReference>
<dbReference type="InterPro" id="IPR035976">
    <property type="entry name" value="Sushi/SCR/CCP_sf"/>
</dbReference>
<feature type="disulfide bond" evidence="8">
    <location>
        <begin position="421"/>
        <end position="448"/>
    </location>
</feature>
<dbReference type="PROSITE" id="PS50240">
    <property type="entry name" value="TRYPSIN_DOM"/>
    <property type="match status" value="1"/>
</dbReference>
<evidence type="ECO:0000256" key="4">
    <source>
        <dbReference type="ARBA" id="ARBA00022737"/>
    </source>
</evidence>
<keyword evidence="9" id="KW-0720">Serine protease</keyword>
<organism evidence="15 16">
    <name type="scientific">Nephila pilipes</name>
    <name type="common">Giant wood spider</name>
    <name type="synonym">Nephila maculata</name>
    <dbReference type="NCBI Taxonomy" id="299642"/>
    <lineage>
        <taxon>Eukaryota</taxon>
        <taxon>Metazoa</taxon>
        <taxon>Ecdysozoa</taxon>
        <taxon>Arthropoda</taxon>
        <taxon>Chelicerata</taxon>
        <taxon>Arachnida</taxon>
        <taxon>Araneae</taxon>
        <taxon>Araneomorphae</taxon>
        <taxon>Entelegynae</taxon>
        <taxon>Araneoidea</taxon>
        <taxon>Nephilidae</taxon>
        <taxon>Nephila</taxon>
    </lineage>
</organism>
<dbReference type="FunFam" id="2.40.10.10:FF:000068">
    <property type="entry name" value="transmembrane protease serine 2"/>
    <property type="match status" value="1"/>
</dbReference>
<feature type="domain" description="Sushi" evidence="14">
    <location>
        <begin position="538"/>
        <end position="605"/>
    </location>
</feature>
<keyword evidence="7" id="KW-0245">EGF-like domain</keyword>
<dbReference type="OrthoDB" id="6428384at2759"/>
<keyword evidence="4" id="KW-0677">Repeat</keyword>
<evidence type="ECO:0000256" key="11">
    <source>
        <dbReference type="SAM" id="SignalP"/>
    </source>
</evidence>
<sequence length="1035" mass="115643">MSSAACFFGSLTAVLVIATYASCLEHISCPCGTSNKNYTFCVNDTWDEPFTCDKWAHCETCEDNITHCVTCPTSRTGLFCLEVESGKVRRKRQFINPAEQNYPGRFGVCPTLESPDFGAISCRETERKQSKSSSRMRYQNHFSRNLFAKKLINFLQPTFNDIPDKDFYFLKRVCTGRCLPGYVFDDEVYTNEITLECRGGFWKPRRYFPPCISQGHCSLRMNGAGSFNCTTGMDGTRCDVWCDGRYHGRYHCYPERGWNPPLPHCAVPKRDEETNIRPCRCENGGVCDAKGKCTCPRRTRGAYCEHLEKEKADCPDPGIPRGGERMNSDGSDASYPRSFEEGESVIYSCKGDLLLQGLSFITCKSDGTWSSPRPQCIRSRDPTIYCPDPGQIPFGIRRNGDGTFTGSTQVYTQGQSVIYSCRQGYELNGESVITCLRTKGWSRSKPRCVRRETTTGGSRGGQIYCPHPGVNENSVLIGNVPNSQLDQEFPPGAELRYNCKRGFEPEGSLILYCLSTGRWTSAAPTCRSTTPSTTTPGPSCRHPGKDINGEIEDHPLIDPRKRGQTFPPGTELKFRCKEGFVIEGSVNLYCLRSGEWSSAPPTCLQLNILTTTAVSPSETRIHCTSPGVDPNAEVVGFPPIDPRNVGTGFDAGEVLSYTCRDGYERDGQESITCQRNGQWSDLAPRCILKSRVAAGPTNVVQCMNNGPISNGLVVVFRVLEELRQPSSSNSDQDNFEFPVGTTLQYSCEDGYFLRGESDLVCENTGFWSAEVPICVEDCGRSRLQTTRRITHGTKTVAGEWPWTVAIVATRRNITGLICGGVLLDRRTVLTAAHCLEGLQHITLYFGKFHRSDRLDDRKVETRISSRLVSHPGFNNVTYDNDIAMVKFVPDVRYTERIQPICLPTQRSTRTNLVPEQKGYVTGWGLTENQLPSEELLMAHLPVQPNQVCIDAYARANFTLNLTDGMFCAGYPRGRTSACTGDSGSPLVFYDRNTDRHTVEGLVSFGRRGECDLPDRYTVFTRVSYFMPWILRNWPR</sequence>
<evidence type="ECO:0000256" key="2">
    <source>
        <dbReference type="ARBA" id="ARBA00022525"/>
    </source>
</evidence>
<feature type="disulfide bond" evidence="8">
    <location>
        <begin position="349"/>
        <end position="376"/>
    </location>
</feature>
<dbReference type="Gene3D" id="2.40.10.10">
    <property type="entry name" value="Trypsin-like serine proteases"/>
    <property type="match status" value="1"/>
</dbReference>
<feature type="domain" description="Peptidase S1" evidence="13">
    <location>
        <begin position="789"/>
        <end position="1034"/>
    </location>
</feature>
<evidence type="ECO:0000256" key="6">
    <source>
        <dbReference type="ARBA" id="ARBA00023180"/>
    </source>
</evidence>
<evidence type="ECO:0000256" key="8">
    <source>
        <dbReference type="PROSITE-ProRule" id="PRU00302"/>
    </source>
</evidence>
<dbReference type="PANTHER" id="PTHR45656">
    <property type="entry name" value="PROTEIN CBR-CLEC-78"/>
    <property type="match status" value="1"/>
</dbReference>
<feature type="disulfide bond" evidence="8">
    <location>
        <begin position="499"/>
        <end position="526"/>
    </location>
</feature>
<dbReference type="InterPro" id="IPR033116">
    <property type="entry name" value="TRYPSIN_SER"/>
</dbReference>
<dbReference type="SUPFAM" id="SSF50494">
    <property type="entry name" value="Trypsin-like serine proteases"/>
    <property type="match status" value="1"/>
</dbReference>
<dbReference type="PROSITE" id="PS00022">
    <property type="entry name" value="EGF_1"/>
    <property type="match status" value="1"/>
</dbReference>
<feature type="region of interest" description="Disordered" evidence="10">
    <location>
        <begin position="315"/>
        <end position="335"/>
    </location>
</feature>
<dbReference type="InterPro" id="IPR051277">
    <property type="entry name" value="SEZ6_CSMD_C4BPB_Regulators"/>
</dbReference>
<dbReference type="InterPro" id="IPR001254">
    <property type="entry name" value="Trypsin_dom"/>
</dbReference>
<feature type="disulfide bond" evidence="7">
    <location>
        <begin position="295"/>
        <end position="304"/>
    </location>
</feature>
<evidence type="ECO:0000313" key="16">
    <source>
        <dbReference type="Proteomes" id="UP000887013"/>
    </source>
</evidence>
<dbReference type="GO" id="GO:0006508">
    <property type="term" value="P:proteolysis"/>
    <property type="evidence" value="ECO:0007669"/>
    <property type="project" value="UniProtKB-KW"/>
</dbReference>
<dbReference type="EMBL" id="BMAW01122316">
    <property type="protein sequence ID" value="GFT98384.1"/>
    <property type="molecule type" value="Genomic_DNA"/>
</dbReference>
<evidence type="ECO:0000256" key="5">
    <source>
        <dbReference type="ARBA" id="ARBA00023157"/>
    </source>
</evidence>
<keyword evidence="2" id="KW-0964">Secreted</keyword>
<dbReference type="PROSITE" id="PS50026">
    <property type="entry name" value="EGF_3"/>
    <property type="match status" value="1"/>
</dbReference>
<feature type="chain" id="PRO_5036504528" evidence="11">
    <location>
        <begin position="24"/>
        <end position="1035"/>
    </location>
</feature>
<evidence type="ECO:0000259" key="13">
    <source>
        <dbReference type="PROSITE" id="PS50240"/>
    </source>
</evidence>
<feature type="domain" description="Sushi" evidence="14">
    <location>
        <begin position="700"/>
        <end position="776"/>
    </location>
</feature>
<reference evidence="15" key="1">
    <citation type="submission" date="2020-08" db="EMBL/GenBank/DDBJ databases">
        <title>Multicomponent nature underlies the extraordinary mechanical properties of spider dragline silk.</title>
        <authorList>
            <person name="Kono N."/>
            <person name="Nakamura H."/>
            <person name="Mori M."/>
            <person name="Yoshida Y."/>
            <person name="Ohtoshi R."/>
            <person name="Malay A.D."/>
            <person name="Moran D.A.P."/>
            <person name="Tomita M."/>
            <person name="Numata K."/>
            <person name="Arakawa K."/>
        </authorList>
    </citation>
    <scope>NUCLEOTIDE SEQUENCE</scope>
</reference>
<dbReference type="InterPro" id="IPR009003">
    <property type="entry name" value="Peptidase_S1_PA"/>
</dbReference>
<dbReference type="PROSITE" id="PS00134">
    <property type="entry name" value="TRYPSIN_HIS"/>
    <property type="match status" value="1"/>
</dbReference>
<gene>
    <name evidence="15" type="ORF">NPIL_301091</name>
</gene>
<accession>A0A8X6Q3E9</accession>
<evidence type="ECO:0000259" key="14">
    <source>
        <dbReference type="PROSITE" id="PS50923"/>
    </source>
</evidence>
<dbReference type="AlphaFoldDB" id="A0A8X6Q3E9"/>
<dbReference type="SMART" id="SM00020">
    <property type="entry name" value="Tryp_SPc"/>
    <property type="match status" value="1"/>
</dbReference>
<feature type="domain" description="EGF-like" evidence="12">
    <location>
        <begin position="275"/>
        <end position="305"/>
    </location>
</feature>
<keyword evidence="5 7" id="KW-1015">Disulfide bond</keyword>
<dbReference type="Pfam" id="PF00089">
    <property type="entry name" value="Trypsin"/>
    <property type="match status" value="1"/>
</dbReference>
<dbReference type="SUPFAM" id="SSF57535">
    <property type="entry name" value="Complement control module/SCR domain"/>
    <property type="match status" value="6"/>
</dbReference>
<evidence type="ECO:0000313" key="15">
    <source>
        <dbReference type="EMBL" id="GFT98384.1"/>
    </source>
</evidence>
<dbReference type="InterPro" id="IPR001314">
    <property type="entry name" value="Peptidase_S1A"/>
</dbReference>
<feature type="disulfide bond" evidence="8">
    <location>
        <begin position="659"/>
        <end position="686"/>
    </location>
</feature>
<dbReference type="InterPro" id="IPR043504">
    <property type="entry name" value="Peptidase_S1_PA_chymotrypsin"/>
</dbReference>